<dbReference type="Proteomes" id="UP000030672">
    <property type="component" value="Unassembled WGS sequence"/>
</dbReference>
<name>A0A074VBH1_AURM1</name>
<protein>
    <submittedName>
        <fullName evidence="1">Uncharacterized protein</fullName>
    </submittedName>
</protein>
<accession>A0A074VBH1</accession>
<sequence>MGEKVTSHIGSRYNPQHKRNEHLISLLDKVYVASYDAPRERRETDSNGWICEQRTMGSCCFMIPLKDPARVSLMDALLKDSSLFTGLIDIRHHCPRPSFMTNSDDYLYEAEIRHRKTLSDSGQWEALYTIKRGHVYDYLFQMAMQTCEFKCKAVMDEKPTLFLVTARKHETDILEHLSTIICREQDRNNPNLLRAQFEDLSTDF</sequence>
<dbReference type="GeneID" id="63918879"/>
<dbReference type="RefSeq" id="XP_040874692.1">
    <property type="nucleotide sequence ID" value="XM_041025506.1"/>
</dbReference>
<organism evidence="1 2">
    <name type="scientific">Aureobasidium melanogenum (strain CBS 110374)</name>
    <name type="common">Aureobasidium pullulans var. melanogenum</name>
    <dbReference type="NCBI Taxonomy" id="1043003"/>
    <lineage>
        <taxon>Eukaryota</taxon>
        <taxon>Fungi</taxon>
        <taxon>Dikarya</taxon>
        <taxon>Ascomycota</taxon>
        <taxon>Pezizomycotina</taxon>
        <taxon>Dothideomycetes</taxon>
        <taxon>Dothideomycetidae</taxon>
        <taxon>Dothideales</taxon>
        <taxon>Saccotheciaceae</taxon>
        <taxon>Aureobasidium</taxon>
    </lineage>
</organism>
<evidence type="ECO:0000313" key="2">
    <source>
        <dbReference type="Proteomes" id="UP000030672"/>
    </source>
</evidence>
<dbReference type="AlphaFoldDB" id="A0A074VBH1"/>
<dbReference type="HOGENOM" id="CLU_1342994_0_0_1"/>
<keyword evidence="2" id="KW-1185">Reference proteome</keyword>
<dbReference type="EMBL" id="KL584877">
    <property type="protein sequence ID" value="KEQ57668.1"/>
    <property type="molecule type" value="Genomic_DNA"/>
</dbReference>
<gene>
    <name evidence="1" type="ORF">M437DRAFT_70614</name>
</gene>
<evidence type="ECO:0000313" key="1">
    <source>
        <dbReference type="EMBL" id="KEQ57668.1"/>
    </source>
</evidence>
<reference evidence="1 2" key="1">
    <citation type="journal article" date="2014" name="BMC Genomics">
        <title>Genome sequencing of four Aureobasidium pullulans varieties: biotechnological potential, stress tolerance, and description of new species.</title>
        <authorList>
            <person name="Gostin Ar C."/>
            <person name="Ohm R.A."/>
            <person name="Kogej T."/>
            <person name="Sonjak S."/>
            <person name="Turk M."/>
            <person name="Zajc J."/>
            <person name="Zalar P."/>
            <person name="Grube M."/>
            <person name="Sun H."/>
            <person name="Han J."/>
            <person name="Sharma A."/>
            <person name="Chiniquy J."/>
            <person name="Ngan C.Y."/>
            <person name="Lipzen A."/>
            <person name="Barry K."/>
            <person name="Grigoriev I.V."/>
            <person name="Gunde-Cimerman N."/>
        </authorList>
    </citation>
    <scope>NUCLEOTIDE SEQUENCE [LARGE SCALE GENOMIC DNA]</scope>
    <source>
        <strain evidence="1 2">CBS 110374</strain>
    </source>
</reference>
<proteinExistence type="predicted"/>